<name>A0A9E4KA80_9GAMM</name>
<dbReference type="FunFam" id="1.10.10.10:FF:000026">
    <property type="entry name" value="HTH-type transcriptional regulator IscR"/>
    <property type="match status" value="1"/>
</dbReference>
<dbReference type="Pfam" id="PF02082">
    <property type="entry name" value="Rrf2"/>
    <property type="match status" value="1"/>
</dbReference>
<dbReference type="InterPro" id="IPR036388">
    <property type="entry name" value="WH-like_DNA-bd_sf"/>
</dbReference>
<dbReference type="InterPro" id="IPR010242">
    <property type="entry name" value="TF_HTH_IscR"/>
</dbReference>
<protein>
    <submittedName>
        <fullName evidence="3">Fe-S cluster assembly transcriptional regulator IscR</fullName>
    </submittedName>
</protein>
<dbReference type="InterPro" id="IPR000944">
    <property type="entry name" value="Tscrpt_reg_Rrf2"/>
</dbReference>
<organism evidence="3 4">
    <name type="scientific">Candidatus Thiodiazotropha taylori</name>
    <dbReference type="NCBI Taxonomy" id="2792791"/>
    <lineage>
        <taxon>Bacteria</taxon>
        <taxon>Pseudomonadati</taxon>
        <taxon>Pseudomonadota</taxon>
        <taxon>Gammaproteobacteria</taxon>
        <taxon>Chromatiales</taxon>
        <taxon>Sedimenticolaceae</taxon>
        <taxon>Candidatus Thiodiazotropha</taxon>
    </lineage>
</organism>
<feature type="compositionally biased region" description="Polar residues" evidence="2">
    <location>
        <begin position="141"/>
        <end position="150"/>
    </location>
</feature>
<dbReference type="InterPro" id="IPR030489">
    <property type="entry name" value="TR_Rrf2-type_CS"/>
</dbReference>
<evidence type="ECO:0000313" key="4">
    <source>
        <dbReference type="Proteomes" id="UP000886667"/>
    </source>
</evidence>
<dbReference type="InterPro" id="IPR036390">
    <property type="entry name" value="WH_DNA-bd_sf"/>
</dbReference>
<dbReference type="GO" id="GO:0005829">
    <property type="term" value="C:cytosol"/>
    <property type="evidence" value="ECO:0007669"/>
    <property type="project" value="TreeGrafter"/>
</dbReference>
<accession>A0A9E4KA80</accession>
<evidence type="ECO:0000256" key="1">
    <source>
        <dbReference type="ARBA" id="ARBA00023125"/>
    </source>
</evidence>
<dbReference type="GO" id="GO:0003690">
    <property type="term" value="F:double-stranded DNA binding"/>
    <property type="evidence" value="ECO:0007669"/>
    <property type="project" value="InterPro"/>
</dbReference>
<reference evidence="3" key="1">
    <citation type="journal article" date="2021" name="Proc. Natl. Acad. Sci. U.S.A.">
        <title>Global biogeography of chemosynthetic symbionts reveals both localized and globally distributed symbiont groups. .</title>
        <authorList>
            <person name="Osvatic J.T."/>
            <person name="Wilkins L.G.E."/>
            <person name="Leibrecht L."/>
            <person name="Leray M."/>
            <person name="Zauner S."/>
            <person name="Polzin J."/>
            <person name="Camacho Y."/>
            <person name="Gros O."/>
            <person name="van Gils J.A."/>
            <person name="Eisen J.A."/>
            <person name="Petersen J.M."/>
            <person name="Yuen B."/>
        </authorList>
    </citation>
    <scope>NUCLEOTIDE SEQUENCE</scope>
    <source>
        <strain evidence="3">MAGclacostrist064TRANS</strain>
    </source>
</reference>
<evidence type="ECO:0000256" key="2">
    <source>
        <dbReference type="SAM" id="MobiDB-lite"/>
    </source>
</evidence>
<gene>
    <name evidence="3" type="primary">iscR</name>
    <name evidence="3" type="ORF">JAZ07_03245</name>
</gene>
<dbReference type="NCBIfam" id="TIGR00738">
    <property type="entry name" value="rrf2_super"/>
    <property type="match status" value="1"/>
</dbReference>
<dbReference type="NCBIfam" id="TIGR02010">
    <property type="entry name" value="IscR"/>
    <property type="match status" value="1"/>
</dbReference>
<dbReference type="PANTHER" id="PTHR33221">
    <property type="entry name" value="WINGED HELIX-TURN-HELIX TRANSCRIPTIONAL REGULATOR, RRF2 FAMILY"/>
    <property type="match status" value="1"/>
</dbReference>
<sequence length="167" mass="18297">MKLTTKGRYAVTAMLDLSLHYGEGPITLADIAQRQGISLSYLEQLFSRLRKKSLVASVRGPGGGYSLGRNANEIFVGEVISAVDENIDTTRCNGAHNCQNNERCLTHDLWSDLSNQIYGYLNKISLQDLMDRQAVREVAQRQGQPEQETTPGMDVSMTDMSSGPAGA</sequence>
<evidence type="ECO:0000313" key="3">
    <source>
        <dbReference type="EMBL" id="MCG7945344.1"/>
    </source>
</evidence>
<keyword evidence="1" id="KW-0238">DNA-binding</keyword>
<dbReference type="PROSITE" id="PS01332">
    <property type="entry name" value="HTH_RRF2_1"/>
    <property type="match status" value="1"/>
</dbReference>
<dbReference type="Gene3D" id="1.10.10.10">
    <property type="entry name" value="Winged helix-like DNA-binding domain superfamily/Winged helix DNA-binding domain"/>
    <property type="match status" value="1"/>
</dbReference>
<comment type="caution">
    <text evidence="3">The sequence shown here is derived from an EMBL/GenBank/DDBJ whole genome shotgun (WGS) entry which is preliminary data.</text>
</comment>
<dbReference type="PANTHER" id="PTHR33221:SF5">
    <property type="entry name" value="HTH-TYPE TRANSCRIPTIONAL REGULATOR ISCR"/>
    <property type="match status" value="1"/>
</dbReference>
<dbReference type="GO" id="GO:0003700">
    <property type="term" value="F:DNA-binding transcription factor activity"/>
    <property type="evidence" value="ECO:0007669"/>
    <property type="project" value="InterPro"/>
</dbReference>
<dbReference type="SUPFAM" id="SSF46785">
    <property type="entry name" value="Winged helix' DNA-binding domain"/>
    <property type="match status" value="1"/>
</dbReference>
<dbReference type="EMBL" id="JAEPCM010000084">
    <property type="protein sequence ID" value="MCG7945344.1"/>
    <property type="molecule type" value="Genomic_DNA"/>
</dbReference>
<dbReference type="Proteomes" id="UP000886667">
    <property type="component" value="Unassembled WGS sequence"/>
</dbReference>
<dbReference type="AlphaFoldDB" id="A0A9E4KA80"/>
<feature type="region of interest" description="Disordered" evidence="2">
    <location>
        <begin position="137"/>
        <end position="167"/>
    </location>
</feature>
<proteinExistence type="predicted"/>
<dbReference type="PROSITE" id="PS51197">
    <property type="entry name" value="HTH_RRF2_2"/>
    <property type="match status" value="1"/>
</dbReference>